<evidence type="ECO:0000313" key="3">
    <source>
        <dbReference type="Proteomes" id="UP001476798"/>
    </source>
</evidence>
<organism evidence="2 3">
    <name type="scientific">Goodea atripinnis</name>
    <dbReference type="NCBI Taxonomy" id="208336"/>
    <lineage>
        <taxon>Eukaryota</taxon>
        <taxon>Metazoa</taxon>
        <taxon>Chordata</taxon>
        <taxon>Craniata</taxon>
        <taxon>Vertebrata</taxon>
        <taxon>Euteleostomi</taxon>
        <taxon>Actinopterygii</taxon>
        <taxon>Neopterygii</taxon>
        <taxon>Teleostei</taxon>
        <taxon>Neoteleostei</taxon>
        <taxon>Acanthomorphata</taxon>
        <taxon>Ovalentaria</taxon>
        <taxon>Atherinomorphae</taxon>
        <taxon>Cyprinodontiformes</taxon>
        <taxon>Goodeidae</taxon>
        <taxon>Goodea</taxon>
    </lineage>
</organism>
<evidence type="ECO:0000256" key="1">
    <source>
        <dbReference type="SAM" id="MobiDB-lite"/>
    </source>
</evidence>
<feature type="region of interest" description="Disordered" evidence="1">
    <location>
        <begin position="41"/>
        <end position="111"/>
    </location>
</feature>
<accession>A0ABV0NWP3</accession>
<dbReference type="EMBL" id="JAHRIO010052187">
    <property type="protein sequence ID" value="MEQ2175861.1"/>
    <property type="molecule type" value="Genomic_DNA"/>
</dbReference>
<reference evidence="2 3" key="1">
    <citation type="submission" date="2021-06" db="EMBL/GenBank/DDBJ databases">
        <authorList>
            <person name="Palmer J.M."/>
        </authorList>
    </citation>
    <scope>NUCLEOTIDE SEQUENCE [LARGE SCALE GENOMIC DNA]</scope>
    <source>
        <strain evidence="2 3">GA_2019</strain>
        <tissue evidence="2">Muscle</tissue>
    </source>
</reference>
<evidence type="ECO:0000313" key="2">
    <source>
        <dbReference type="EMBL" id="MEQ2175861.1"/>
    </source>
</evidence>
<dbReference type="Proteomes" id="UP001476798">
    <property type="component" value="Unassembled WGS sequence"/>
</dbReference>
<sequence length="177" mass="20516">SSQRSSERIDGSHAPRGSLCNLAGRQSYKRRDVPWVAALNFHQSDDDSNIEGSYCRSQRDQPRKEGPRRRRHGGPSLQYRPRSSHQAADAFPRYAAEEEAAALSSAPRNPYEEPRRMLEAHEAELQLPIFTIQEAEIECTSKPTRDEEQGTDRRQEEFWVRLSTARKYKWNNLKNDF</sequence>
<gene>
    <name evidence="2" type="ORF">GOODEAATRI_022043</name>
</gene>
<proteinExistence type="predicted"/>
<feature type="region of interest" description="Disordered" evidence="1">
    <location>
        <begin position="1"/>
        <end position="24"/>
    </location>
</feature>
<protein>
    <submittedName>
        <fullName evidence="2">Uncharacterized protein</fullName>
    </submittedName>
</protein>
<feature type="non-terminal residue" evidence="2">
    <location>
        <position position="1"/>
    </location>
</feature>
<feature type="compositionally biased region" description="Basic and acidic residues" evidence="1">
    <location>
        <begin position="1"/>
        <end position="13"/>
    </location>
</feature>
<comment type="caution">
    <text evidence="2">The sequence shown here is derived from an EMBL/GenBank/DDBJ whole genome shotgun (WGS) entry which is preliminary data.</text>
</comment>
<name>A0ABV0NWP3_9TELE</name>
<keyword evidence="3" id="KW-1185">Reference proteome</keyword>